<keyword evidence="4" id="KW-0804">Transcription</keyword>
<dbReference type="PANTHER" id="PTHR30419:SF8">
    <property type="entry name" value="NITROGEN ASSIMILATION TRANSCRIPTIONAL ACTIVATOR-RELATED"/>
    <property type="match status" value="1"/>
</dbReference>
<proteinExistence type="inferred from homology"/>
<evidence type="ECO:0000313" key="7">
    <source>
        <dbReference type="Proteomes" id="UP000068382"/>
    </source>
</evidence>
<feature type="domain" description="HTH lysR-type" evidence="5">
    <location>
        <begin position="14"/>
        <end position="71"/>
    </location>
</feature>
<evidence type="ECO:0000256" key="3">
    <source>
        <dbReference type="ARBA" id="ARBA00023125"/>
    </source>
</evidence>
<protein>
    <submittedName>
        <fullName evidence="6">HTH-type transcriptional regulator GbpR</fullName>
    </submittedName>
</protein>
<evidence type="ECO:0000256" key="4">
    <source>
        <dbReference type="ARBA" id="ARBA00023163"/>
    </source>
</evidence>
<keyword evidence="7" id="KW-1185">Reference proteome</keyword>
<dbReference type="PRINTS" id="PR00039">
    <property type="entry name" value="HTHLYSR"/>
</dbReference>
<dbReference type="InterPro" id="IPR005119">
    <property type="entry name" value="LysR_subst-bd"/>
</dbReference>
<dbReference type="PANTHER" id="PTHR30419">
    <property type="entry name" value="HTH-TYPE TRANSCRIPTIONAL REGULATOR YBHD"/>
    <property type="match status" value="1"/>
</dbReference>
<dbReference type="AlphaFoldDB" id="A0A132BX77"/>
<dbReference type="PROSITE" id="PS50931">
    <property type="entry name" value="HTH_LYSR"/>
    <property type="match status" value="1"/>
</dbReference>
<dbReference type="InterPro" id="IPR000847">
    <property type="entry name" value="LysR_HTH_N"/>
</dbReference>
<dbReference type="GO" id="GO:0003677">
    <property type="term" value="F:DNA binding"/>
    <property type="evidence" value="ECO:0007669"/>
    <property type="project" value="UniProtKB-KW"/>
</dbReference>
<dbReference type="GO" id="GO:0019619">
    <property type="term" value="P:3,4-dihydroxybenzoate catabolic process"/>
    <property type="evidence" value="ECO:0007669"/>
    <property type="project" value="InterPro"/>
</dbReference>
<dbReference type="GO" id="GO:0045893">
    <property type="term" value="P:positive regulation of DNA-templated transcription"/>
    <property type="evidence" value="ECO:0007669"/>
    <property type="project" value="InterPro"/>
</dbReference>
<evidence type="ECO:0000259" key="5">
    <source>
        <dbReference type="PROSITE" id="PS50931"/>
    </source>
</evidence>
<dbReference type="NCBIfam" id="TIGR02424">
    <property type="entry name" value="TF_pcaQ"/>
    <property type="match status" value="1"/>
</dbReference>
<dbReference type="SUPFAM" id="SSF46785">
    <property type="entry name" value="Winged helix' DNA-binding domain"/>
    <property type="match status" value="1"/>
</dbReference>
<keyword evidence="3" id="KW-0238">DNA-binding</keyword>
<organism evidence="6 7">
    <name type="scientific">Tritonibacter horizontis</name>
    <dbReference type="NCBI Taxonomy" id="1768241"/>
    <lineage>
        <taxon>Bacteria</taxon>
        <taxon>Pseudomonadati</taxon>
        <taxon>Pseudomonadota</taxon>
        <taxon>Alphaproteobacteria</taxon>
        <taxon>Rhodobacterales</taxon>
        <taxon>Paracoccaceae</taxon>
        <taxon>Tritonibacter</taxon>
    </lineage>
</organism>
<dbReference type="SUPFAM" id="SSF53850">
    <property type="entry name" value="Periplasmic binding protein-like II"/>
    <property type="match status" value="1"/>
</dbReference>
<evidence type="ECO:0000313" key="6">
    <source>
        <dbReference type="EMBL" id="KUP92904.1"/>
    </source>
</evidence>
<dbReference type="InterPro" id="IPR036388">
    <property type="entry name" value="WH-like_DNA-bd_sf"/>
</dbReference>
<evidence type="ECO:0000256" key="2">
    <source>
        <dbReference type="ARBA" id="ARBA00023015"/>
    </source>
</evidence>
<dbReference type="Proteomes" id="UP000068382">
    <property type="component" value="Unassembled WGS sequence"/>
</dbReference>
<reference evidence="6 7" key="1">
    <citation type="submission" date="2015-12" db="EMBL/GenBank/DDBJ databases">
        <title>Genome sequence of the marine Rhodobacteraceae strain O3.65, Candidatus Tritonibacter horizontis.</title>
        <authorList>
            <person name="Poehlein A."/>
            <person name="Giebel H.A."/>
            <person name="Voget S."/>
            <person name="Brinkhoff T."/>
        </authorList>
    </citation>
    <scope>NUCLEOTIDE SEQUENCE [LARGE SCALE GENOMIC DNA]</scope>
    <source>
        <strain evidence="6 7">O3.65</strain>
    </source>
</reference>
<accession>A0A132BX77</accession>
<dbReference type="Gene3D" id="3.40.190.10">
    <property type="entry name" value="Periplasmic binding protein-like II"/>
    <property type="match status" value="2"/>
</dbReference>
<dbReference type="Pfam" id="PF03466">
    <property type="entry name" value="LysR_substrate"/>
    <property type="match status" value="1"/>
</dbReference>
<evidence type="ECO:0000256" key="1">
    <source>
        <dbReference type="ARBA" id="ARBA00009437"/>
    </source>
</evidence>
<sequence>MNTDMGNYKLSRQVKIRHLQCLSEVVARGSLKGAGDHLGLTQPAMSRTLKELEEILGTRLLLRSRAGVELTEAGEVFSHFARMSLAALDHGLEGVDRSRGGFLQQEVTVGALPSVAAGLLPKVAEGFRRLAPVAVLRLSDGPHGMLMDLLRSGAVNMVIGRMGDPASMQGVSFTQLYTEEVVCVVRPEHPCLGAPDLSDLARWPVIFPPTSAAIRPLVERWLVSHGLSEPPQRIETVSGAFARVYARDTDAIWMISQGVVRQELGDGRLVRLPFDTTLTKGPVGLMQRQDAAPAPLERLFVKALQQAIEALDYEVT</sequence>
<comment type="similarity">
    <text evidence="1">Belongs to the LysR transcriptional regulatory family.</text>
</comment>
<dbReference type="GO" id="GO:0003700">
    <property type="term" value="F:DNA-binding transcription factor activity"/>
    <property type="evidence" value="ECO:0007669"/>
    <property type="project" value="InterPro"/>
</dbReference>
<dbReference type="EMBL" id="LPUY01000064">
    <property type="protein sequence ID" value="KUP92904.1"/>
    <property type="molecule type" value="Genomic_DNA"/>
</dbReference>
<dbReference type="GO" id="GO:0005829">
    <property type="term" value="C:cytosol"/>
    <property type="evidence" value="ECO:0007669"/>
    <property type="project" value="TreeGrafter"/>
</dbReference>
<gene>
    <name evidence="6" type="primary">gbpR_3</name>
    <name evidence="6" type="ORF">TRIHO_21620</name>
</gene>
<dbReference type="InterPro" id="IPR036390">
    <property type="entry name" value="WH_DNA-bd_sf"/>
</dbReference>
<keyword evidence="2" id="KW-0805">Transcription regulation</keyword>
<dbReference type="InterPro" id="IPR012787">
    <property type="entry name" value="TF_PcaQ"/>
</dbReference>
<dbReference type="InterPro" id="IPR050950">
    <property type="entry name" value="HTH-type_LysR_regulators"/>
</dbReference>
<dbReference type="PATRIC" id="fig|1768241.3.peg.2275"/>
<comment type="caution">
    <text evidence="6">The sequence shown here is derived from an EMBL/GenBank/DDBJ whole genome shotgun (WGS) entry which is preliminary data.</text>
</comment>
<name>A0A132BX77_9RHOB</name>
<dbReference type="Gene3D" id="1.10.10.10">
    <property type="entry name" value="Winged helix-like DNA-binding domain superfamily/Winged helix DNA-binding domain"/>
    <property type="match status" value="1"/>
</dbReference>
<dbReference type="Pfam" id="PF00126">
    <property type="entry name" value="HTH_1"/>
    <property type="match status" value="1"/>
</dbReference>